<evidence type="ECO:0000256" key="2">
    <source>
        <dbReference type="SAM" id="SignalP"/>
    </source>
</evidence>
<evidence type="ECO:0000313" key="4">
    <source>
        <dbReference type="EMBL" id="AUX22617.1"/>
    </source>
</evidence>
<feature type="region of interest" description="Disordered" evidence="1">
    <location>
        <begin position="288"/>
        <end position="322"/>
    </location>
</feature>
<organism evidence="4 5">
    <name type="scientific">Sorangium cellulosum</name>
    <name type="common">Polyangium cellulosum</name>
    <dbReference type="NCBI Taxonomy" id="56"/>
    <lineage>
        <taxon>Bacteria</taxon>
        <taxon>Pseudomonadati</taxon>
        <taxon>Myxococcota</taxon>
        <taxon>Polyangia</taxon>
        <taxon>Polyangiales</taxon>
        <taxon>Polyangiaceae</taxon>
        <taxon>Sorangium</taxon>
    </lineage>
</organism>
<dbReference type="CDD" id="cd00229">
    <property type="entry name" value="SGNH_hydrolase"/>
    <property type="match status" value="1"/>
</dbReference>
<dbReference type="InterPro" id="IPR013830">
    <property type="entry name" value="SGNH_hydro"/>
</dbReference>
<evidence type="ECO:0000259" key="3">
    <source>
        <dbReference type="Pfam" id="PF13472"/>
    </source>
</evidence>
<dbReference type="Pfam" id="PF13472">
    <property type="entry name" value="Lipase_GDSL_2"/>
    <property type="match status" value="1"/>
</dbReference>
<gene>
    <name evidence="4" type="ORF">SOCEGT47_031210</name>
</gene>
<feature type="chain" id="PRO_5020239205" description="SGNH hydrolase-type esterase domain-containing protein" evidence="2">
    <location>
        <begin position="23"/>
        <end position="322"/>
    </location>
</feature>
<feature type="compositionally biased region" description="Low complexity" evidence="1">
    <location>
        <begin position="44"/>
        <end position="69"/>
    </location>
</feature>
<evidence type="ECO:0000256" key="1">
    <source>
        <dbReference type="SAM" id="MobiDB-lite"/>
    </source>
</evidence>
<dbReference type="PROSITE" id="PS51257">
    <property type="entry name" value="PROKAR_LIPOPROTEIN"/>
    <property type="match status" value="1"/>
</dbReference>
<dbReference type="RefSeq" id="WP_242516233.1">
    <property type="nucleotide sequence ID" value="NZ_CP012670.1"/>
</dbReference>
<feature type="compositionally biased region" description="Pro residues" evidence="1">
    <location>
        <begin position="70"/>
        <end position="83"/>
    </location>
</feature>
<dbReference type="Proteomes" id="UP000295781">
    <property type="component" value="Chromosome"/>
</dbReference>
<dbReference type="Gene3D" id="3.40.50.1110">
    <property type="entry name" value="SGNH hydrolase"/>
    <property type="match status" value="1"/>
</dbReference>
<feature type="domain" description="SGNH hydrolase-type esterase" evidence="3">
    <location>
        <begin position="138"/>
        <end position="267"/>
    </location>
</feature>
<protein>
    <recommendedName>
        <fullName evidence="3">SGNH hydrolase-type esterase domain-containing protein</fullName>
    </recommendedName>
</protein>
<name>A0A4P2Q092_SORCE</name>
<evidence type="ECO:0000313" key="5">
    <source>
        <dbReference type="Proteomes" id="UP000295781"/>
    </source>
</evidence>
<dbReference type="InterPro" id="IPR036514">
    <property type="entry name" value="SGNH_hydro_sf"/>
</dbReference>
<dbReference type="SUPFAM" id="SSF52266">
    <property type="entry name" value="SGNH hydrolase"/>
    <property type="match status" value="1"/>
</dbReference>
<dbReference type="AlphaFoldDB" id="A0A4P2Q092"/>
<dbReference type="EMBL" id="CP012670">
    <property type="protein sequence ID" value="AUX22617.1"/>
    <property type="molecule type" value="Genomic_DNA"/>
</dbReference>
<feature type="signal peptide" evidence="2">
    <location>
        <begin position="1"/>
        <end position="22"/>
    </location>
</feature>
<proteinExistence type="predicted"/>
<accession>A0A4P2Q092</accession>
<keyword evidence="2" id="KW-0732">Signal</keyword>
<feature type="region of interest" description="Disordered" evidence="1">
    <location>
        <begin position="26"/>
        <end position="90"/>
    </location>
</feature>
<dbReference type="GO" id="GO:0016788">
    <property type="term" value="F:hydrolase activity, acting on ester bonds"/>
    <property type="evidence" value="ECO:0007669"/>
    <property type="project" value="UniProtKB-ARBA"/>
</dbReference>
<sequence length="322" mass="32761">MDIRVRRGAALAAITVAGLACGAAPPPEPSADGLPADAAPPPASGAGPAAARAPEAAAPAARIPAAAPSPAAPPAVAAPPGAAPPRAAAPAVAAEDGAAAPFGVAAPAAADPPAAEPELTVPPDTAVLHIGDSFALAGFAQALRPRMEALRVRYAVKAETSSYTTTWAPRMELLVANYQPDLVIISLGANEVEAFNPPAHAGAVRRIVKAIGGRPCVWVSPPLWRKDTGIIDVIRTSSAPCRFFDSDALVPGPIPRKRDKIHPNAEGGARWAEVFWRWLAAEHLPAGEDAGAAAPRRSPWALRPPPPDEHRARPALAGAPAP</sequence>
<reference evidence="4 5" key="1">
    <citation type="submission" date="2015-09" db="EMBL/GenBank/DDBJ databases">
        <title>Sorangium comparison.</title>
        <authorList>
            <person name="Zaburannyi N."/>
            <person name="Bunk B."/>
            <person name="Overmann J."/>
            <person name="Mueller R."/>
        </authorList>
    </citation>
    <scope>NUCLEOTIDE SEQUENCE [LARGE SCALE GENOMIC DNA]</scope>
    <source>
        <strain evidence="4 5">So ceGT47</strain>
    </source>
</reference>